<dbReference type="PANTHER" id="PTHR12992">
    <property type="entry name" value="NUDIX HYDROLASE"/>
    <property type="match status" value="1"/>
</dbReference>
<name>A0ABR6YZF5_9FIRM</name>
<dbReference type="SUPFAM" id="SSF55811">
    <property type="entry name" value="Nudix"/>
    <property type="match status" value="1"/>
</dbReference>
<dbReference type="PROSITE" id="PS51462">
    <property type="entry name" value="NUDIX"/>
    <property type="match status" value="1"/>
</dbReference>
<sequence>MEREDFFNRRPGMIGERNFSQYAVLVVIVETAEGPAFIFEKRAETLNRQPGEICFPGGRLEAGETPLEAAIRETMEELLVERQQIEILGPGDVFISPFNMMIHPFIAMLRDYRYGFSQEEVGDVFTVPVRFFLEHKPKKYLNHLSHEQPNDFPYECIPGGKNYPWVKGTYETNFYTYQGDVIWGMTACIVESTVELIQNYHLIEGM</sequence>
<evidence type="ECO:0000256" key="4">
    <source>
        <dbReference type="ARBA" id="ARBA00022801"/>
    </source>
</evidence>
<gene>
    <name evidence="8" type="ORF">GH811_13520</name>
</gene>
<keyword evidence="4" id="KW-0378">Hydrolase</keyword>
<proteinExistence type="predicted"/>
<dbReference type="InterPro" id="IPR045121">
    <property type="entry name" value="CoAse"/>
</dbReference>
<dbReference type="EMBL" id="WJBE01000013">
    <property type="protein sequence ID" value="MBC3900635.1"/>
    <property type="molecule type" value="Genomic_DNA"/>
</dbReference>
<organism evidence="8 9">
    <name type="scientific">Acetobacterium malicum</name>
    <dbReference type="NCBI Taxonomy" id="52692"/>
    <lineage>
        <taxon>Bacteria</taxon>
        <taxon>Bacillati</taxon>
        <taxon>Bacillota</taxon>
        <taxon>Clostridia</taxon>
        <taxon>Eubacteriales</taxon>
        <taxon>Eubacteriaceae</taxon>
        <taxon>Acetobacterium</taxon>
    </lineage>
</organism>
<evidence type="ECO:0000256" key="3">
    <source>
        <dbReference type="ARBA" id="ARBA00022723"/>
    </source>
</evidence>
<evidence type="ECO:0000256" key="6">
    <source>
        <dbReference type="ARBA" id="ARBA00023211"/>
    </source>
</evidence>
<feature type="domain" description="Nudix hydrolase" evidence="7">
    <location>
        <begin position="19"/>
        <end position="150"/>
    </location>
</feature>
<comment type="cofactor">
    <cofactor evidence="1">
        <name>Mn(2+)</name>
        <dbReference type="ChEBI" id="CHEBI:29035"/>
    </cofactor>
</comment>
<dbReference type="Pfam" id="PF00293">
    <property type="entry name" value="NUDIX"/>
    <property type="match status" value="1"/>
</dbReference>
<protein>
    <submittedName>
        <fullName evidence="8">NUDIX domain-containing protein</fullName>
    </submittedName>
</protein>
<keyword evidence="6" id="KW-0464">Manganese</keyword>
<dbReference type="CDD" id="cd03426">
    <property type="entry name" value="NUDIX_CoAse_Nudt7"/>
    <property type="match status" value="1"/>
</dbReference>
<dbReference type="InterPro" id="IPR015797">
    <property type="entry name" value="NUDIX_hydrolase-like_dom_sf"/>
</dbReference>
<evidence type="ECO:0000313" key="8">
    <source>
        <dbReference type="EMBL" id="MBC3900635.1"/>
    </source>
</evidence>
<comment type="caution">
    <text evidence="8">The sequence shown here is derived from an EMBL/GenBank/DDBJ whole genome shotgun (WGS) entry which is preliminary data.</text>
</comment>
<evidence type="ECO:0000256" key="2">
    <source>
        <dbReference type="ARBA" id="ARBA00001946"/>
    </source>
</evidence>
<accession>A0ABR6YZF5</accession>
<dbReference type="Gene3D" id="3.90.79.10">
    <property type="entry name" value="Nucleoside Triphosphate Pyrophosphohydrolase"/>
    <property type="match status" value="1"/>
</dbReference>
<evidence type="ECO:0000256" key="5">
    <source>
        <dbReference type="ARBA" id="ARBA00022842"/>
    </source>
</evidence>
<keyword evidence="5" id="KW-0460">Magnesium</keyword>
<evidence type="ECO:0000256" key="1">
    <source>
        <dbReference type="ARBA" id="ARBA00001936"/>
    </source>
</evidence>
<dbReference type="Proteomes" id="UP000622405">
    <property type="component" value="Unassembled WGS sequence"/>
</dbReference>
<evidence type="ECO:0000313" key="9">
    <source>
        <dbReference type="Proteomes" id="UP000622405"/>
    </source>
</evidence>
<keyword evidence="3" id="KW-0479">Metal-binding</keyword>
<evidence type="ECO:0000259" key="7">
    <source>
        <dbReference type="PROSITE" id="PS51462"/>
    </source>
</evidence>
<comment type="cofactor">
    <cofactor evidence="2">
        <name>Mg(2+)</name>
        <dbReference type="ChEBI" id="CHEBI:18420"/>
    </cofactor>
</comment>
<dbReference type="InterPro" id="IPR000086">
    <property type="entry name" value="NUDIX_hydrolase_dom"/>
</dbReference>
<reference evidence="8 9" key="1">
    <citation type="journal article" date="2020" name="mSystems">
        <title>Defining Genomic and Predicted Metabolic Features of the Acetobacterium Genus.</title>
        <authorList>
            <person name="Ross D.E."/>
            <person name="Marshall C.W."/>
            <person name="Gulliver D."/>
            <person name="May H.D."/>
            <person name="Norman R.S."/>
        </authorList>
    </citation>
    <scope>NUCLEOTIDE SEQUENCE [LARGE SCALE GENOMIC DNA]</scope>
    <source>
        <strain evidence="8 9">DSM 4132</strain>
    </source>
</reference>
<dbReference type="PANTHER" id="PTHR12992:SF11">
    <property type="entry name" value="MITOCHONDRIAL COENZYME A DIPHOSPHATASE NUDT8"/>
    <property type="match status" value="1"/>
</dbReference>
<dbReference type="RefSeq" id="WP_186894798.1">
    <property type="nucleotide sequence ID" value="NZ_WJBE01000013.1"/>
</dbReference>
<keyword evidence="9" id="KW-1185">Reference proteome</keyword>